<dbReference type="KEGG" id="nhu:H0264_06260"/>
<evidence type="ECO:0000313" key="2">
    <source>
        <dbReference type="EMBL" id="QLY31906.1"/>
    </source>
</evidence>
<dbReference type="SUPFAM" id="SSF140453">
    <property type="entry name" value="EsxAB dimer-like"/>
    <property type="match status" value="1"/>
</dbReference>
<sequence>MSAELWVDPAHLRSVAPQFDDLSTRTVDALTKLQAVIAAEGECWGADEVGQSIASGYVAKAEAGENALGGAAVVLGVLGPALRYIADEYETTDAANASGFEGLR</sequence>
<protein>
    <submittedName>
        <fullName evidence="2">PE domain-containing protein</fullName>
    </submittedName>
</protein>
<dbReference type="Proteomes" id="UP000515512">
    <property type="component" value="Chromosome"/>
</dbReference>
<reference evidence="2 3" key="1">
    <citation type="submission" date="2020-07" db="EMBL/GenBank/DDBJ databases">
        <authorList>
            <person name="Zhuang K."/>
            <person name="Ran Y."/>
        </authorList>
    </citation>
    <scope>NUCLEOTIDE SEQUENCE [LARGE SCALE GENOMIC DNA]</scope>
    <source>
        <strain evidence="2 3">WCH-YHL-001</strain>
    </source>
</reference>
<dbReference type="InterPro" id="IPR000084">
    <property type="entry name" value="PE-PGRS_N"/>
</dbReference>
<organism evidence="2 3">
    <name type="scientific">Nocardia huaxiensis</name>
    <dbReference type="NCBI Taxonomy" id="2755382"/>
    <lineage>
        <taxon>Bacteria</taxon>
        <taxon>Bacillati</taxon>
        <taxon>Actinomycetota</taxon>
        <taxon>Actinomycetes</taxon>
        <taxon>Mycobacteriales</taxon>
        <taxon>Nocardiaceae</taxon>
        <taxon>Nocardia</taxon>
    </lineage>
</organism>
<dbReference type="InterPro" id="IPR036689">
    <property type="entry name" value="ESAT-6-like_sf"/>
</dbReference>
<name>A0A7D6Z3E2_9NOCA</name>
<dbReference type="Pfam" id="PF00934">
    <property type="entry name" value="PE"/>
    <property type="match status" value="1"/>
</dbReference>
<gene>
    <name evidence="2" type="ORF">H0264_06260</name>
</gene>
<accession>A0A7D6Z3E2</accession>
<proteinExistence type="predicted"/>
<dbReference type="RefSeq" id="WP_181583081.1">
    <property type="nucleotide sequence ID" value="NZ_CP059399.1"/>
</dbReference>
<feature type="domain" description="PE" evidence="1">
    <location>
        <begin position="6"/>
        <end position="96"/>
    </location>
</feature>
<dbReference type="Gene3D" id="1.10.287.1060">
    <property type="entry name" value="ESAT-6-like"/>
    <property type="match status" value="1"/>
</dbReference>
<dbReference type="AlphaFoldDB" id="A0A7D6Z3E2"/>
<evidence type="ECO:0000313" key="3">
    <source>
        <dbReference type="Proteomes" id="UP000515512"/>
    </source>
</evidence>
<keyword evidence="3" id="KW-1185">Reference proteome</keyword>
<evidence type="ECO:0000259" key="1">
    <source>
        <dbReference type="Pfam" id="PF00934"/>
    </source>
</evidence>
<dbReference type="EMBL" id="CP059399">
    <property type="protein sequence ID" value="QLY31906.1"/>
    <property type="molecule type" value="Genomic_DNA"/>
</dbReference>